<dbReference type="Proteomes" id="UP000184693">
    <property type="component" value="Unassembled WGS sequence"/>
</dbReference>
<evidence type="ECO:0000256" key="2">
    <source>
        <dbReference type="SAM" id="SignalP"/>
    </source>
</evidence>
<feature type="compositionally biased region" description="Polar residues" evidence="1">
    <location>
        <begin position="43"/>
        <end position="65"/>
    </location>
</feature>
<dbReference type="EMBL" id="FSRM01000002">
    <property type="protein sequence ID" value="SIO54764.1"/>
    <property type="molecule type" value="Genomic_DNA"/>
</dbReference>
<evidence type="ECO:0000256" key="1">
    <source>
        <dbReference type="SAM" id="MobiDB-lite"/>
    </source>
</evidence>
<reference evidence="3 4" key="1">
    <citation type="submission" date="2016-11" db="EMBL/GenBank/DDBJ databases">
        <authorList>
            <person name="Jaros S."/>
            <person name="Januszkiewicz K."/>
            <person name="Wedrychowicz H."/>
        </authorList>
    </citation>
    <scope>NUCLEOTIDE SEQUENCE [LARGE SCALE GENOMIC DNA]</scope>
    <source>
        <strain evidence="3 4">GAS86</strain>
    </source>
</reference>
<evidence type="ECO:0000313" key="3">
    <source>
        <dbReference type="EMBL" id="SIO54764.1"/>
    </source>
</evidence>
<feature type="chain" id="PRO_5012342389" evidence="2">
    <location>
        <begin position="31"/>
        <end position="78"/>
    </location>
</feature>
<proteinExistence type="predicted"/>
<protein>
    <submittedName>
        <fullName evidence="3">Uncharacterized protein</fullName>
    </submittedName>
</protein>
<gene>
    <name evidence="3" type="ORF">SAMN05444168_6928</name>
</gene>
<keyword evidence="2" id="KW-0732">Signal</keyword>
<sequence length="78" mass="8218">MRFRYSIQAMIAAMGLGAALLAAMQTQAGAASQAKPGARVFAAQTSPQTGPQRSANTQQFATRNLSRPHVKTFEPSAP</sequence>
<feature type="region of interest" description="Disordered" evidence="1">
    <location>
        <begin position="42"/>
        <end position="78"/>
    </location>
</feature>
<organism evidence="3 4">
    <name type="scientific">Paraburkholderia phenazinium</name>
    <dbReference type="NCBI Taxonomy" id="60549"/>
    <lineage>
        <taxon>Bacteria</taxon>
        <taxon>Pseudomonadati</taxon>
        <taxon>Pseudomonadota</taxon>
        <taxon>Betaproteobacteria</taxon>
        <taxon>Burkholderiales</taxon>
        <taxon>Burkholderiaceae</taxon>
        <taxon>Paraburkholderia</taxon>
    </lineage>
</organism>
<evidence type="ECO:0000313" key="4">
    <source>
        <dbReference type="Proteomes" id="UP000184693"/>
    </source>
</evidence>
<accession>A0A1N6KDW1</accession>
<feature type="signal peptide" evidence="2">
    <location>
        <begin position="1"/>
        <end position="30"/>
    </location>
</feature>
<dbReference type="AlphaFoldDB" id="A0A1N6KDW1"/>
<name>A0A1N6KDW1_9BURK</name>